<feature type="region of interest" description="Disordered" evidence="1">
    <location>
        <begin position="1"/>
        <end position="20"/>
    </location>
</feature>
<proteinExistence type="predicted"/>
<gene>
    <name evidence="3" type="ORF">CLV92_102139</name>
</gene>
<evidence type="ECO:0000256" key="2">
    <source>
        <dbReference type="SAM" id="Phobius"/>
    </source>
</evidence>
<dbReference type="EMBL" id="PTJD01000002">
    <property type="protein sequence ID" value="PPK97988.1"/>
    <property type="molecule type" value="Genomic_DNA"/>
</dbReference>
<keyword evidence="2" id="KW-0812">Transmembrane</keyword>
<comment type="caution">
    <text evidence="3">The sequence shown here is derived from an EMBL/GenBank/DDBJ whole genome shotgun (WGS) entry which is preliminary data.</text>
</comment>
<protein>
    <submittedName>
        <fullName evidence="3">Uncharacterized protein</fullName>
    </submittedName>
</protein>
<feature type="transmembrane region" description="Helical" evidence="2">
    <location>
        <begin position="225"/>
        <end position="244"/>
    </location>
</feature>
<feature type="compositionally biased region" description="Basic and acidic residues" evidence="1">
    <location>
        <begin position="1"/>
        <end position="13"/>
    </location>
</feature>
<evidence type="ECO:0000313" key="4">
    <source>
        <dbReference type="Proteomes" id="UP000239485"/>
    </source>
</evidence>
<dbReference type="RefSeq" id="WP_104431438.1">
    <property type="nucleotide sequence ID" value="NZ_PTJD01000002.1"/>
</dbReference>
<dbReference type="AlphaFoldDB" id="A0A2S6IUV2"/>
<dbReference type="Proteomes" id="UP000239485">
    <property type="component" value="Unassembled WGS sequence"/>
</dbReference>
<reference evidence="3 4" key="1">
    <citation type="submission" date="2018-02" db="EMBL/GenBank/DDBJ databases">
        <title>Genomic Encyclopedia of Archaeal and Bacterial Type Strains, Phase II (KMG-II): from individual species to whole genera.</title>
        <authorList>
            <person name="Goeker M."/>
        </authorList>
    </citation>
    <scope>NUCLEOTIDE SEQUENCE [LARGE SCALE GENOMIC DNA]</scope>
    <source>
        <strain evidence="3 4">DSM 22857</strain>
    </source>
</reference>
<keyword evidence="2" id="KW-1133">Transmembrane helix</keyword>
<keyword evidence="2" id="KW-0472">Membrane</keyword>
<feature type="transmembrane region" description="Helical" evidence="2">
    <location>
        <begin position="153"/>
        <end position="175"/>
    </location>
</feature>
<feature type="transmembrane region" description="Helical" evidence="2">
    <location>
        <begin position="181"/>
        <end position="200"/>
    </location>
</feature>
<sequence>MSKPTAPEHHPGADPRAAAPQTVERYCEDLVVALRMRDVSGRRIGEILAEIRDHLRTSGEDPAEAFGTPQQYAADLTADVPAPSRASKLARWVGFTACAVGIAWTDDSGRALLTGGLATLTEADLIIPAVVGAAITQAFDASAAKRRGAARGWVAVAVAVFVGLLVVQSLLGPLVSVDVPALALFIPGLLLIAGAIAYTVRSADPVVDPLQDPATTRAKRRRDRVLLTLLWLPLLAAIALLIAASPSMS</sequence>
<keyword evidence="4" id="KW-1185">Reference proteome</keyword>
<dbReference type="OrthoDB" id="5192631at2"/>
<name>A0A2S6IUV2_9ACTN</name>
<evidence type="ECO:0000256" key="1">
    <source>
        <dbReference type="SAM" id="MobiDB-lite"/>
    </source>
</evidence>
<evidence type="ECO:0000313" key="3">
    <source>
        <dbReference type="EMBL" id="PPK97988.1"/>
    </source>
</evidence>
<accession>A0A2S6IUV2</accession>
<organism evidence="3 4">
    <name type="scientific">Kineococcus xinjiangensis</name>
    <dbReference type="NCBI Taxonomy" id="512762"/>
    <lineage>
        <taxon>Bacteria</taxon>
        <taxon>Bacillati</taxon>
        <taxon>Actinomycetota</taxon>
        <taxon>Actinomycetes</taxon>
        <taxon>Kineosporiales</taxon>
        <taxon>Kineosporiaceae</taxon>
        <taxon>Kineococcus</taxon>
    </lineage>
</organism>